<dbReference type="SUPFAM" id="SSF50729">
    <property type="entry name" value="PH domain-like"/>
    <property type="match status" value="1"/>
</dbReference>
<dbReference type="Pfam" id="PF00169">
    <property type="entry name" value="PH"/>
    <property type="match status" value="1"/>
</dbReference>
<name>A0A0N4VLU3_ENTVE</name>
<dbReference type="PROSITE" id="PS50003">
    <property type="entry name" value="PH_DOMAIN"/>
    <property type="match status" value="1"/>
</dbReference>
<dbReference type="WBParaSite" id="EVEC_0001187901-mRNA-1">
    <property type="protein sequence ID" value="EVEC_0001187901-mRNA-1"/>
    <property type="gene ID" value="EVEC_0001187901"/>
</dbReference>
<dbReference type="InterPro" id="IPR001849">
    <property type="entry name" value="PH_domain"/>
</dbReference>
<evidence type="ECO:0000313" key="4">
    <source>
        <dbReference type="WBParaSite" id="EVEC_0001187901-mRNA-1"/>
    </source>
</evidence>
<reference evidence="4" key="1">
    <citation type="submission" date="2017-02" db="UniProtKB">
        <authorList>
            <consortium name="WormBaseParasite"/>
        </authorList>
    </citation>
    <scope>IDENTIFICATION</scope>
</reference>
<dbReference type="EMBL" id="UXUI01011626">
    <property type="protein sequence ID" value="VDD96388.1"/>
    <property type="molecule type" value="Genomic_DNA"/>
</dbReference>
<dbReference type="STRING" id="51028.A0A0N4VLU3"/>
<protein>
    <submittedName>
        <fullName evidence="4">PH domain-containing protein</fullName>
    </submittedName>
</protein>
<dbReference type="Proteomes" id="UP000274131">
    <property type="component" value="Unassembled WGS sequence"/>
</dbReference>
<dbReference type="AlphaFoldDB" id="A0A0N4VLU3"/>
<keyword evidence="3" id="KW-1185">Reference proteome</keyword>
<proteinExistence type="predicted"/>
<sequence>MLANGRELAELCTDQSYERRFDGQLFILQDNRWRSSYAILKANLLFFFNRIEEVGTEAPFMILILEDCCMELCDDNLTGRDFCFEIRFKTTGRRFIMAAETFYALGKWISILTVSSIDYINLTKQSFLEQLANEEVKSEQK</sequence>
<dbReference type="Gene3D" id="2.30.29.30">
    <property type="entry name" value="Pleckstrin-homology domain (PH domain)/Phosphotyrosine-binding domain (PTB)"/>
    <property type="match status" value="1"/>
</dbReference>
<evidence type="ECO:0000313" key="2">
    <source>
        <dbReference type="EMBL" id="VDD96388.1"/>
    </source>
</evidence>
<dbReference type="OrthoDB" id="74412at2759"/>
<feature type="domain" description="PH" evidence="1">
    <location>
        <begin position="18"/>
        <end position="117"/>
    </location>
</feature>
<accession>A0A0N4VLU3</accession>
<dbReference type="InterPro" id="IPR011993">
    <property type="entry name" value="PH-like_dom_sf"/>
</dbReference>
<reference evidence="2 3" key="2">
    <citation type="submission" date="2018-10" db="EMBL/GenBank/DDBJ databases">
        <authorList>
            <consortium name="Pathogen Informatics"/>
        </authorList>
    </citation>
    <scope>NUCLEOTIDE SEQUENCE [LARGE SCALE GENOMIC DNA]</scope>
</reference>
<evidence type="ECO:0000313" key="3">
    <source>
        <dbReference type="Proteomes" id="UP000274131"/>
    </source>
</evidence>
<organism evidence="4">
    <name type="scientific">Enterobius vermicularis</name>
    <name type="common">Human pinworm</name>
    <dbReference type="NCBI Taxonomy" id="51028"/>
    <lineage>
        <taxon>Eukaryota</taxon>
        <taxon>Metazoa</taxon>
        <taxon>Ecdysozoa</taxon>
        <taxon>Nematoda</taxon>
        <taxon>Chromadorea</taxon>
        <taxon>Rhabditida</taxon>
        <taxon>Spirurina</taxon>
        <taxon>Oxyuridomorpha</taxon>
        <taxon>Oxyuroidea</taxon>
        <taxon>Oxyuridae</taxon>
        <taxon>Enterobius</taxon>
    </lineage>
</organism>
<gene>
    <name evidence="2" type="ORF">EVEC_LOCUS11139</name>
</gene>
<evidence type="ECO:0000259" key="1">
    <source>
        <dbReference type="PROSITE" id="PS50003"/>
    </source>
</evidence>